<feature type="region of interest" description="Disordered" evidence="2">
    <location>
        <begin position="1"/>
        <end position="20"/>
    </location>
</feature>
<accession>A0A1G6VUV6</accession>
<protein>
    <submittedName>
        <fullName evidence="4">Uncharacterized protein</fullName>
    </submittedName>
</protein>
<gene>
    <name evidence="4" type="ORF">SAMN04489866_104148</name>
</gene>
<keyword evidence="3" id="KW-1133">Transmembrane helix</keyword>
<dbReference type="AlphaFoldDB" id="A0A1G6VUV6"/>
<dbReference type="Proteomes" id="UP000198995">
    <property type="component" value="Unassembled WGS sequence"/>
</dbReference>
<keyword evidence="3" id="KW-0472">Membrane</keyword>
<sequence length="152" mass="17392">MDRLEAQMKQMKKLQKRGKKQAARLNKLARQQMKELDFSASLDKLSSDMLPKVKKLPFSTRCKNHCRQFGILAIFLAIASGLAFLGYQIRRSKQERQNLPYDSRFELIDGLDDDAAHDFDFGKASLEELEEALLQVENRLGAVNDSLNTSEK</sequence>
<organism evidence="4 5">
    <name type="scientific">Peptococcus niger</name>
    <dbReference type="NCBI Taxonomy" id="2741"/>
    <lineage>
        <taxon>Bacteria</taxon>
        <taxon>Bacillati</taxon>
        <taxon>Bacillota</taxon>
        <taxon>Clostridia</taxon>
        <taxon>Eubacteriales</taxon>
        <taxon>Peptococcaceae</taxon>
        <taxon>Peptococcus</taxon>
    </lineage>
</organism>
<feature type="coiled-coil region" evidence="1">
    <location>
        <begin position="119"/>
        <end position="146"/>
    </location>
</feature>
<keyword evidence="3" id="KW-0812">Transmembrane</keyword>
<evidence type="ECO:0000313" key="4">
    <source>
        <dbReference type="EMBL" id="SDD57412.1"/>
    </source>
</evidence>
<evidence type="ECO:0000313" key="5">
    <source>
        <dbReference type="Proteomes" id="UP000198995"/>
    </source>
</evidence>
<proteinExistence type="predicted"/>
<evidence type="ECO:0000256" key="1">
    <source>
        <dbReference type="SAM" id="Coils"/>
    </source>
</evidence>
<name>A0A1G6VUV6_PEPNI</name>
<dbReference type="EMBL" id="FNAF01000004">
    <property type="protein sequence ID" value="SDD57412.1"/>
    <property type="molecule type" value="Genomic_DNA"/>
</dbReference>
<keyword evidence="5" id="KW-1185">Reference proteome</keyword>
<evidence type="ECO:0000256" key="2">
    <source>
        <dbReference type="SAM" id="MobiDB-lite"/>
    </source>
</evidence>
<evidence type="ECO:0000256" key="3">
    <source>
        <dbReference type="SAM" id="Phobius"/>
    </source>
</evidence>
<dbReference type="RefSeq" id="WP_091791608.1">
    <property type="nucleotide sequence ID" value="NZ_FNAF01000004.1"/>
</dbReference>
<feature type="compositionally biased region" description="Basic residues" evidence="2">
    <location>
        <begin position="10"/>
        <end position="20"/>
    </location>
</feature>
<keyword evidence="1" id="KW-0175">Coiled coil</keyword>
<dbReference type="STRING" id="2741.SAMN04489866_104148"/>
<feature type="transmembrane region" description="Helical" evidence="3">
    <location>
        <begin position="69"/>
        <end position="87"/>
    </location>
</feature>
<reference evidence="4 5" key="1">
    <citation type="submission" date="2016-10" db="EMBL/GenBank/DDBJ databases">
        <authorList>
            <person name="de Groot N.N."/>
        </authorList>
    </citation>
    <scope>NUCLEOTIDE SEQUENCE [LARGE SCALE GENOMIC DNA]</scope>
    <source>
        <strain evidence="4 5">DSM 20475</strain>
    </source>
</reference>